<comment type="caution">
    <text evidence="1">The sequence shown here is derived from an EMBL/GenBank/DDBJ whole genome shotgun (WGS) entry which is preliminary data.</text>
</comment>
<dbReference type="AlphaFoldDB" id="A0A644YJE5"/>
<proteinExistence type="predicted"/>
<evidence type="ECO:0000313" key="1">
    <source>
        <dbReference type="EMBL" id="MPM28417.1"/>
    </source>
</evidence>
<reference evidence="1" key="1">
    <citation type="submission" date="2019-08" db="EMBL/GenBank/DDBJ databases">
        <authorList>
            <person name="Kucharzyk K."/>
            <person name="Murdoch R.W."/>
            <person name="Higgins S."/>
            <person name="Loffler F."/>
        </authorList>
    </citation>
    <scope>NUCLEOTIDE SEQUENCE</scope>
</reference>
<dbReference type="EMBL" id="VSSQ01005248">
    <property type="protein sequence ID" value="MPM28417.1"/>
    <property type="molecule type" value="Genomic_DNA"/>
</dbReference>
<sequence length="110" mass="13103">MEPVENLMIRKAADFQRFVRKPFVQCFVYRRERNIVTPVVEDGVQTLVLFFTVAKDVKGIVVLQELVERVRNQIKILLKQRLRSCLKLQDGIRGVRQFRIEPQVCERFNR</sequence>
<protein>
    <submittedName>
        <fullName evidence="1">Uncharacterized protein</fullName>
    </submittedName>
</protein>
<name>A0A644YJE5_9ZZZZ</name>
<organism evidence="1">
    <name type="scientific">bioreactor metagenome</name>
    <dbReference type="NCBI Taxonomy" id="1076179"/>
    <lineage>
        <taxon>unclassified sequences</taxon>
        <taxon>metagenomes</taxon>
        <taxon>ecological metagenomes</taxon>
    </lineage>
</organism>
<gene>
    <name evidence="1" type="ORF">SDC9_74939</name>
</gene>
<accession>A0A644YJE5</accession>